<reference evidence="8 9" key="1">
    <citation type="submission" date="2018-08" db="EMBL/GenBank/DDBJ databases">
        <title>Diversity &amp; Physiological Properties of Lignin-Decomposing Actinobacteria from Soil.</title>
        <authorList>
            <person name="Roh S.G."/>
            <person name="Kim S.B."/>
        </authorList>
    </citation>
    <scope>NUCLEOTIDE SEQUENCE [LARGE SCALE GENOMIC DNA]</scope>
    <source>
        <strain evidence="8 9">MMS17-GH009</strain>
    </source>
</reference>
<keyword evidence="2 6" id="KW-0645">Protease</keyword>
<evidence type="ECO:0000256" key="6">
    <source>
        <dbReference type="RuleBase" id="RU004296"/>
    </source>
</evidence>
<dbReference type="Gene3D" id="2.40.10.10">
    <property type="entry name" value="Trypsin-like serine proteases"/>
    <property type="match status" value="2"/>
</dbReference>
<evidence type="ECO:0000256" key="5">
    <source>
        <dbReference type="ARBA" id="ARBA00022825"/>
    </source>
</evidence>
<dbReference type="PANTHER" id="PTHR14389:SF3">
    <property type="entry name" value="PROTEIN FAM111A-LIKE"/>
    <property type="match status" value="1"/>
</dbReference>
<organism evidence="8 9">
    <name type="scientific">Kitasatospora xanthocidica</name>
    <dbReference type="NCBI Taxonomy" id="83382"/>
    <lineage>
        <taxon>Bacteria</taxon>
        <taxon>Bacillati</taxon>
        <taxon>Actinomycetota</taxon>
        <taxon>Actinomycetes</taxon>
        <taxon>Kitasatosporales</taxon>
        <taxon>Streptomycetaceae</taxon>
        <taxon>Kitasatospora</taxon>
    </lineage>
</organism>
<dbReference type="EC" id="3.4.21.-" evidence="6"/>
<accession>A0A372ZPQ5</accession>
<dbReference type="InterPro" id="IPR045430">
    <property type="entry name" value="EAD1"/>
</dbReference>
<dbReference type="GO" id="GO:0004252">
    <property type="term" value="F:serine-type endopeptidase activity"/>
    <property type="evidence" value="ECO:0007669"/>
    <property type="project" value="InterPro"/>
</dbReference>
<dbReference type="GO" id="GO:0006508">
    <property type="term" value="P:proteolysis"/>
    <property type="evidence" value="ECO:0007669"/>
    <property type="project" value="UniProtKB-KW"/>
</dbReference>
<name>A0A372ZPQ5_9ACTN</name>
<dbReference type="PANTHER" id="PTHR14389">
    <property type="entry name" value="SI:CH1073-475A24.1"/>
    <property type="match status" value="1"/>
</dbReference>
<evidence type="ECO:0000256" key="1">
    <source>
        <dbReference type="ARBA" id="ARBA00008764"/>
    </source>
</evidence>
<comment type="similarity">
    <text evidence="1 6">Belongs to the peptidase S1B family.</text>
</comment>
<evidence type="ECO:0000256" key="3">
    <source>
        <dbReference type="ARBA" id="ARBA00022729"/>
    </source>
</evidence>
<dbReference type="InterPro" id="IPR008256">
    <property type="entry name" value="Peptidase_S1B"/>
</dbReference>
<keyword evidence="4 6" id="KW-0378">Hydrolase</keyword>
<evidence type="ECO:0000313" key="8">
    <source>
        <dbReference type="EMBL" id="RGD57215.1"/>
    </source>
</evidence>
<protein>
    <recommendedName>
        <fullName evidence="6">Serine protease</fullName>
        <ecNumber evidence="6">3.4.21.-</ecNumber>
    </recommendedName>
</protein>
<sequence>MATTNPAPRTTHFLDSYPFRWTDPGAVELRDLLASVHFRVNPVLELAQQAGIAPAEVNWEQPMSLVWFDLITVARKQEKLRPLLDRIAAGPDRALAARVRELLAAQPVLPAPEPELPSGTWAAFRDPDEQERQIFRASGFQDVAFLRRGAELATAVCRLLVTHADGQACYGTAFRIGPDLLLTNHHVLYSDGRPAEAVEAWFGYEQDLDGRELRYRTVRCAPATAVGRPEGDWAVVRAAGPLPEDALVVPIPDRATVAEGDRVCIIQHPHGLVKKLAARHNVVRHVDEQVVQYWTDTEYGSSGAPVFDERWRLVALHRGHVRIGQRLSASEFRNEGLRIERVAEGLAAAGVR</sequence>
<evidence type="ECO:0000256" key="4">
    <source>
        <dbReference type="ARBA" id="ARBA00022801"/>
    </source>
</evidence>
<evidence type="ECO:0000313" key="9">
    <source>
        <dbReference type="Proteomes" id="UP000263377"/>
    </source>
</evidence>
<dbReference type="InterPro" id="IPR008353">
    <property type="entry name" value="Peptidase_S1B_tx"/>
</dbReference>
<dbReference type="Proteomes" id="UP000263377">
    <property type="component" value="Unassembled WGS sequence"/>
</dbReference>
<dbReference type="Pfam" id="PF13365">
    <property type="entry name" value="Trypsin_2"/>
    <property type="match status" value="1"/>
</dbReference>
<dbReference type="PRINTS" id="PR01774">
    <property type="entry name" value="EXFOLTOXIN"/>
</dbReference>
<keyword evidence="5 6" id="KW-0720">Serine protease</keyword>
<evidence type="ECO:0000256" key="2">
    <source>
        <dbReference type="ARBA" id="ARBA00022670"/>
    </source>
</evidence>
<dbReference type="SUPFAM" id="SSF50494">
    <property type="entry name" value="Trypsin-like serine proteases"/>
    <property type="match status" value="1"/>
</dbReference>
<evidence type="ECO:0000259" key="7">
    <source>
        <dbReference type="Pfam" id="PF19955"/>
    </source>
</evidence>
<proteinExistence type="inferred from homology"/>
<dbReference type="PRINTS" id="PR00839">
    <property type="entry name" value="V8PROTEASE"/>
</dbReference>
<keyword evidence="3" id="KW-0732">Signal</keyword>
<dbReference type="InterPro" id="IPR009003">
    <property type="entry name" value="Peptidase_S1_PA"/>
</dbReference>
<feature type="domain" description="Effector-associated" evidence="7">
    <location>
        <begin position="20"/>
        <end position="101"/>
    </location>
</feature>
<dbReference type="Pfam" id="PF19955">
    <property type="entry name" value="EAD1"/>
    <property type="match status" value="1"/>
</dbReference>
<dbReference type="EMBL" id="QVIG01000001">
    <property type="protein sequence ID" value="RGD57215.1"/>
    <property type="molecule type" value="Genomic_DNA"/>
</dbReference>
<dbReference type="RefSeq" id="WP_117486035.1">
    <property type="nucleotide sequence ID" value="NZ_QVIG01000001.1"/>
</dbReference>
<comment type="caution">
    <text evidence="8">The sequence shown here is derived from an EMBL/GenBank/DDBJ whole genome shotgun (WGS) entry which is preliminary data.</text>
</comment>
<gene>
    <name evidence="8" type="ORF">DR950_04850</name>
</gene>
<keyword evidence="9" id="KW-1185">Reference proteome</keyword>
<dbReference type="InterPro" id="IPR043504">
    <property type="entry name" value="Peptidase_S1_PA_chymotrypsin"/>
</dbReference>
<dbReference type="AlphaFoldDB" id="A0A372ZPQ5"/>